<dbReference type="PANTHER" id="PTHR11941">
    <property type="entry name" value="ENOYL-COA HYDRATASE-RELATED"/>
    <property type="match status" value="1"/>
</dbReference>
<dbReference type="OrthoDB" id="8452484at2"/>
<keyword evidence="4" id="KW-0443">Lipid metabolism</keyword>
<dbReference type="Proteomes" id="UP000220914">
    <property type="component" value="Unassembled WGS sequence"/>
</dbReference>
<keyword evidence="3" id="KW-0276">Fatty acid metabolism</keyword>
<dbReference type="PROSITE" id="PS00166">
    <property type="entry name" value="ENOYL_COA_HYDRATASE"/>
    <property type="match status" value="1"/>
</dbReference>
<evidence type="ECO:0000256" key="2">
    <source>
        <dbReference type="ARBA" id="ARBA00005254"/>
    </source>
</evidence>
<evidence type="ECO:0000256" key="4">
    <source>
        <dbReference type="ARBA" id="ARBA00023098"/>
    </source>
</evidence>
<evidence type="ECO:0000313" key="8">
    <source>
        <dbReference type="EMBL" id="PEG35083.1"/>
    </source>
</evidence>
<comment type="caution">
    <text evidence="8">The sequence shown here is derived from an EMBL/GenBank/DDBJ whole genome shotgun (WGS) entry which is preliminary data.</text>
</comment>
<dbReference type="EMBL" id="PDCP01000051">
    <property type="protein sequence ID" value="PEG35083.1"/>
    <property type="molecule type" value="Genomic_DNA"/>
</dbReference>
<comment type="similarity">
    <text evidence="2 7">Belongs to the enoyl-CoA hydratase/isomerase family.</text>
</comment>
<dbReference type="GO" id="GO:0004300">
    <property type="term" value="F:enoyl-CoA hydratase activity"/>
    <property type="evidence" value="ECO:0007669"/>
    <property type="project" value="UniProtKB-EC"/>
</dbReference>
<evidence type="ECO:0000313" key="9">
    <source>
        <dbReference type="Proteomes" id="UP000220914"/>
    </source>
</evidence>
<dbReference type="InterPro" id="IPR029045">
    <property type="entry name" value="ClpP/crotonase-like_dom_sf"/>
</dbReference>
<dbReference type="Gene3D" id="3.90.226.10">
    <property type="entry name" value="2-enoyl-CoA Hydratase, Chain A, domain 1"/>
    <property type="match status" value="1"/>
</dbReference>
<sequence length="306" mass="32809">MAVASVENRLAPGAPAPSAHHVELPYAGLLYAEDGAVARLTLNRPQAHNALSMQLSNEFIHALERVRDSTTIKVLVVEGTGGTFCAGDDITEMFQWGNADQVMRRVTGYQHMADTLEELDKVTIARVDGYAVGGGLEITMACDFVIAAATAKWGMPEVDVGITPGWGGTTRMARLIGRRLTKEINLLGALHPASRAAELSLWNRVVPDGQLDAAVDELITVVLSKNQQAVRQLKFIINNGVEADLKTAQAFEKLSAGLTGAVNGAWQIPDADQGTGVIGFQAKDSLWPHRRALARDLWTDGPTPAP</sequence>
<evidence type="ECO:0000256" key="7">
    <source>
        <dbReference type="RuleBase" id="RU003707"/>
    </source>
</evidence>
<name>A0A2A7MU96_MYCAG</name>
<dbReference type="InterPro" id="IPR018376">
    <property type="entry name" value="Enoyl-CoA_hyd/isom_CS"/>
</dbReference>
<organism evidence="8 9">
    <name type="scientific">Mycolicibacterium agri</name>
    <name type="common">Mycobacterium agri</name>
    <dbReference type="NCBI Taxonomy" id="36811"/>
    <lineage>
        <taxon>Bacteria</taxon>
        <taxon>Bacillati</taxon>
        <taxon>Actinomycetota</taxon>
        <taxon>Actinomycetes</taxon>
        <taxon>Mycobacteriales</taxon>
        <taxon>Mycobacteriaceae</taxon>
        <taxon>Mycolicibacterium</taxon>
    </lineage>
</organism>
<dbReference type="GO" id="GO:0006635">
    <property type="term" value="P:fatty acid beta-oxidation"/>
    <property type="evidence" value="ECO:0007669"/>
    <property type="project" value="TreeGrafter"/>
</dbReference>
<accession>A0A2A7MU96</accession>
<evidence type="ECO:0000256" key="5">
    <source>
        <dbReference type="ARBA" id="ARBA00023709"/>
    </source>
</evidence>
<dbReference type="Pfam" id="PF00378">
    <property type="entry name" value="ECH_1"/>
    <property type="match status" value="1"/>
</dbReference>
<comment type="function">
    <text evidence="1">Could possibly oxidize fatty acids using specific components.</text>
</comment>
<protein>
    <submittedName>
        <fullName evidence="8">Crotonase</fullName>
    </submittedName>
</protein>
<dbReference type="InterPro" id="IPR001753">
    <property type="entry name" value="Enoyl-CoA_hydra/iso"/>
</dbReference>
<comment type="catalytic activity">
    <reaction evidence="6">
        <text>a 4-saturated-(3S)-3-hydroxyacyl-CoA = a (3E)-enoyl-CoA + H2O</text>
        <dbReference type="Rhea" id="RHEA:20724"/>
        <dbReference type="ChEBI" id="CHEBI:15377"/>
        <dbReference type="ChEBI" id="CHEBI:58521"/>
        <dbReference type="ChEBI" id="CHEBI:137480"/>
        <dbReference type="EC" id="4.2.1.17"/>
    </reaction>
</comment>
<dbReference type="AlphaFoldDB" id="A0A2A7MU96"/>
<dbReference type="CDD" id="cd06558">
    <property type="entry name" value="crotonase-like"/>
    <property type="match status" value="1"/>
</dbReference>
<evidence type="ECO:0000256" key="6">
    <source>
        <dbReference type="ARBA" id="ARBA00023717"/>
    </source>
</evidence>
<proteinExistence type="inferred from homology"/>
<comment type="catalytic activity">
    <reaction evidence="5">
        <text>a (3S)-3-hydroxyacyl-CoA = a (2E)-enoyl-CoA + H2O</text>
        <dbReference type="Rhea" id="RHEA:16105"/>
        <dbReference type="ChEBI" id="CHEBI:15377"/>
        <dbReference type="ChEBI" id="CHEBI:57318"/>
        <dbReference type="ChEBI" id="CHEBI:58856"/>
        <dbReference type="EC" id="4.2.1.17"/>
    </reaction>
</comment>
<reference evidence="8 9" key="1">
    <citation type="submission" date="2017-10" db="EMBL/GenBank/DDBJ databases">
        <title>The new phylogeny of genus Mycobacterium.</title>
        <authorList>
            <person name="Tortoli E."/>
            <person name="Trovato A."/>
            <person name="Cirillo D.M."/>
        </authorList>
    </citation>
    <scope>NUCLEOTIDE SEQUENCE [LARGE SCALE GENOMIC DNA]</scope>
    <source>
        <strain evidence="8 9">CCUG37673</strain>
    </source>
</reference>
<keyword evidence="9" id="KW-1185">Reference proteome</keyword>
<dbReference type="PANTHER" id="PTHR11941:SF54">
    <property type="entry name" value="ENOYL-COA HYDRATASE, MITOCHONDRIAL"/>
    <property type="match status" value="1"/>
</dbReference>
<gene>
    <name evidence="8" type="ORF">CQY20_23160</name>
</gene>
<evidence type="ECO:0000256" key="3">
    <source>
        <dbReference type="ARBA" id="ARBA00022832"/>
    </source>
</evidence>
<evidence type="ECO:0000256" key="1">
    <source>
        <dbReference type="ARBA" id="ARBA00002994"/>
    </source>
</evidence>
<dbReference type="SUPFAM" id="SSF52096">
    <property type="entry name" value="ClpP/crotonase"/>
    <property type="match status" value="1"/>
</dbReference>